<evidence type="ECO:0000313" key="9">
    <source>
        <dbReference type="Proteomes" id="UP001371305"/>
    </source>
</evidence>
<feature type="transmembrane region" description="Helical" evidence="7">
    <location>
        <begin position="140"/>
        <end position="161"/>
    </location>
</feature>
<name>A0ABU9B2H1_9BACT</name>
<feature type="transmembrane region" description="Helical" evidence="7">
    <location>
        <begin position="256"/>
        <end position="273"/>
    </location>
</feature>
<dbReference type="CDD" id="cd06177">
    <property type="entry name" value="MFS_NHS"/>
    <property type="match status" value="1"/>
</dbReference>
<accession>A0ABU9B2H1</accession>
<sequence>MEKAASPAVTTRLSVMMFLQFFVWGAWFVTIGVYLRQGMNFAEGIGTAYSVGPIAAIIAPVFLGLIADRFFPTQVVLGVLHLIGGVLMFLVPWSIQQELAGSKGLFFWVLLGYMLCYMPTLGLTNTLAMRNIHDSEKQFPVIRVFGTIGWIAAGFLVGTLLKADATALPLQVAAGASIALGLYSFFLPHTPPVGKGQPLSITQMLGLESAGMLKDFNFLIFAVASMLICIPLQAYYAYAATFITDAGFGSAAGTMFWGQVSEIFFMLIIPLLFSRLGVKWMLAIGMACWVLRYGLFAMGAPEGVKWMIFSGILVHGICYDFFFVTGQIYTDKKAPNAIRGQAQGFLVLLTQGVGMYGGAKINDVLFTSRVGELSKTGVKVLNLWPSFWWIPACMAGGILVLFFLLFRDRLKPSVDEVIEEAASTPETIQ</sequence>
<feature type="transmembrane region" description="Helical" evidence="7">
    <location>
        <begin position="12"/>
        <end position="35"/>
    </location>
</feature>
<dbReference type="Gene3D" id="1.20.1250.20">
    <property type="entry name" value="MFS general substrate transporter like domains"/>
    <property type="match status" value="2"/>
</dbReference>
<feature type="transmembrane region" description="Helical" evidence="7">
    <location>
        <begin position="345"/>
        <end position="366"/>
    </location>
</feature>
<keyword evidence="3" id="KW-1003">Cell membrane</keyword>
<evidence type="ECO:0000256" key="4">
    <source>
        <dbReference type="ARBA" id="ARBA00022692"/>
    </source>
</evidence>
<feature type="transmembrane region" description="Helical" evidence="7">
    <location>
        <begin position="74"/>
        <end position="93"/>
    </location>
</feature>
<evidence type="ECO:0000256" key="7">
    <source>
        <dbReference type="SAM" id="Phobius"/>
    </source>
</evidence>
<evidence type="ECO:0000256" key="3">
    <source>
        <dbReference type="ARBA" id="ARBA00022475"/>
    </source>
</evidence>
<evidence type="ECO:0000256" key="2">
    <source>
        <dbReference type="ARBA" id="ARBA00022448"/>
    </source>
</evidence>
<keyword evidence="2" id="KW-0813">Transport</keyword>
<dbReference type="EMBL" id="JBBUKT010000016">
    <property type="protein sequence ID" value="MEK7954205.1"/>
    <property type="molecule type" value="Genomic_DNA"/>
</dbReference>
<dbReference type="Pfam" id="PF03825">
    <property type="entry name" value="Nuc_H_symport"/>
    <property type="match status" value="1"/>
</dbReference>
<dbReference type="InterPro" id="IPR036259">
    <property type="entry name" value="MFS_trans_sf"/>
</dbReference>
<keyword evidence="6 7" id="KW-0472">Membrane</keyword>
<dbReference type="PANTHER" id="PTHR23522:SF4">
    <property type="entry name" value="NUCLEOSIDE PERMEASE NUPG-RELATED"/>
    <property type="match status" value="1"/>
</dbReference>
<evidence type="ECO:0000256" key="1">
    <source>
        <dbReference type="ARBA" id="ARBA00004651"/>
    </source>
</evidence>
<dbReference type="RefSeq" id="WP_341407973.1">
    <property type="nucleotide sequence ID" value="NZ_JBBUKT010000016.1"/>
</dbReference>
<evidence type="ECO:0000313" key="8">
    <source>
        <dbReference type="EMBL" id="MEK7954205.1"/>
    </source>
</evidence>
<keyword evidence="9" id="KW-1185">Reference proteome</keyword>
<keyword evidence="4 7" id="KW-0812">Transmembrane</keyword>
<gene>
    <name evidence="8" type="ORF">WKV53_27050</name>
</gene>
<organism evidence="8 9">
    <name type="scientific">Luteolibacter soli</name>
    <dbReference type="NCBI Taxonomy" id="3135280"/>
    <lineage>
        <taxon>Bacteria</taxon>
        <taxon>Pseudomonadati</taxon>
        <taxon>Verrucomicrobiota</taxon>
        <taxon>Verrucomicrobiia</taxon>
        <taxon>Verrucomicrobiales</taxon>
        <taxon>Verrucomicrobiaceae</taxon>
        <taxon>Luteolibacter</taxon>
    </lineage>
</organism>
<dbReference type="SUPFAM" id="SSF103473">
    <property type="entry name" value="MFS general substrate transporter"/>
    <property type="match status" value="1"/>
</dbReference>
<comment type="subcellular location">
    <subcellularLocation>
        <location evidence="1">Cell membrane</location>
        <topology evidence="1">Multi-pass membrane protein</topology>
    </subcellularLocation>
</comment>
<reference evidence="8 9" key="1">
    <citation type="submission" date="2024-04" db="EMBL/GenBank/DDBJ databases">
        <title>Luteolibacter sp. isolated from soil.</title>
        <authorList>
            <person name="An J."/>
        </authorList>
    </citation>
    <scope>NUCLEOTIDE SEQUENCE [LARGE SCALE GENOMIC DNA]</scope>
    <source>
        <strain evidence="8 9">Y139</strain>
    </source>
</reference>
<feature type="transmembrane region" description="Helical" evidence="7">
    <location>
        <begin position="386"/>
        <end position="406"/>
    </location>
</feature>
<dbReference type="Proteomes" id="UP001371305">
    <property type="component" value="Unassembled WGS sequence"/>
</dbReference>
<protein>
    <submittedName>
        <fullName evidence="8">Nucleoside permease</fullName>
    </submittedName>
</protein>
<feature type="transmembrane region" description="Helical" evidence="7">
    <location>
        <begin position="306"/>
        <end position="324"/>
    </location>
</feature>
<feature type="transmembrane region" description="Helical" evidence="7">
    <location>
        <begin position="105"/>
        <end position="128"/>
    </location>
</feature>
<evidence type="ECO:0000256" key="6">
    <source>
        <dbReference type="ARBA" id="ARBA00023136"/>
    </source>
</evidence>
<evidence type="ECO:0000256" key="5">
    <source>
        <dbReference type="ARBA" id="ARBA00022989"/>
    </source>
</evidence>
<proteinExistence type="predicted"/>
<feature type="transmembrane region" description="Helical" evidence="7">
    <location>
        <begin position="280"/>
        <end position="300"/>
    </location>
</feature>
<feature type="transmembrane region" description="Helical" evidence="7">
    <location>
        <begin position="47"/>
        <end position="67"/>
    </location>
</feature>
<feature type="transmembrane region" description="Helical" evidence="7">
    <location>
        <begin position="167"/>
        <end position="187"/>
    </location>
</feature>
<dbReference type="PANTHER" id="PTHR23522">
    <property type="entry name" value="BLL5896 PROTEIN"/>
    <property type="match status" value="1"/>
</dbReference>
<keyword evidence="5 7" id="KW-1133">Transmembrane helix</keyword>
<feature type="transmembrane region" description="Helical" evidence="7">
    <location>
        <begin position="216"/>
        <end position="236"/>
    </location>
</feature>
<dbReference type="InterPro" id="IPR004740">
    <property type="entry name" value="Nuc_H_symport"/>
</dbReference>
<comment type="caution">
    <text evidence="8">The sequence shown here is derived from an EMBL/GenBank/DDBJ whole genome shotgun (WGS) entry which is preliminary data.</text>
</comment>